<evidence type="ECO:0000313" key="1">
    <source>
        <dbReference type="EMBL" id="PJG84812.1"/>
    </source>
</evidence>
<dbReference type="EMBL" id="PHHA01000021">
    <property type="protein sequence ID" value="PJG84812.1"/>
    <property type="molecule type" value="Genomic_DNA"/>
</dbReference>
<name>A0A2M8S0Y2_9PAST</name>
<dbReference type="OrthoDB" id="5678308at2"/>
<protein>
    <submittedName>
        <fullName evidence="1">Uncharacterized protein</fullName>
    </submittedName>
</protein>
<dbReference type="RefSeq" id="WP_100289383.1">
    <property type="nucleotide sequence ID" value="NZ_PHHA01000021.1"/>
</dbReference>
<keyword evidence="2" id="KW-1185">Reference proteome</keyword>
<reference evidence="1 2" key="1">
    <citation type="submission" date="2017-11" db="EMBL/GenBank/DDBJ databases">
        <title>Reclassification of Bisgaard taxon 7 as Conservatibacter flavescens gen. nov., sp. nov.</title>
        <authorList>
            <person name="Christensen H."/>
        </authorList>
    </citation>
    <scope>NUCLEOTIDE SEQUENCE [LARGE SCALE GENOMIC DNA]</scope>
    <source>
        <strain evidence="1 2">7_4</strain>
    </source>
</reference>
<dbReference type="Proteomes" id="UP000229329">
    <property type="component" value="Unassembled WGS sequence"/>
</dbReference>
<evidence type="ECO:0000313" key="2">
    <source>
        <dbReference type="Proteomes" id="UP000229329"/>
    </source>
</evidence>
<sequence>MMKTTNSSPSLILTRPLFKADPIIQPFNLEAVLSDLEQLCMIILERVGNIQQYIIYPHRVFKQCAWHIKIIGDKANTYLLLNISGYYQFINDVNATRLSISVIDDIDAFWLTYALANKLSIVPVVPTEAFQECGI</sequence>
<proteinExistence type="predicted"/>
<organism evidence="1 2">
    <name type="scientific">Conservatibacter flavescens</name>
    <dbReference type="NCBI Taxonomy" id="28161"/>
    <lineage>
        <taxon>Bacteria</taxon>
        <taxon>Pseudomonadati</taxon>
        <taxon>Pseudomonadota</taxon>
        <taxon>Gammaproteobacteria</taxon>
        <taxon>Pasteurellales</taxon>
        <taxon>Pasteurellaceae</taxon>
        <taxon>Conservatibacter</taxon>
    </lineage>
</organism>
<accession>A0A2M8S0Y2</accession>
<comment type="caution">
    <text evidence="1">The sequence shown here is derived from an EMBL/GenBank/DDBJ whole genome shotgun (WGS) entry which is preliminary data.</text>
</comment>
<dbReference type="AlphaFoldDB" id="A0A2M8S0Y2"/>
<gene>
    <name evidence="1" type="ORF">CVP05_09755</name>
</gene>